<protein>
    <submittedName>
        <fullName evidence="1">Uncharacterized protein</fullName>
    </submittedName>
</protein>
<dbReference type="EMBL" id="LVKB01000038">
    <property type="protein sequence ID" value="ORD97151.1"/>
    <property type="molecule type" value="Genomic_DNA"/>
</dbReference>
<sequence>MVIQGTIFRTKDNLEEMNECANNNPDYRKIYINKRVVEGNIKKTFISINKNKGEDLYIVSKFNYADFKEYFTSESNFNKIVHTPNKKRVEKVDLKKLKQTNLSSLFSRK</sequence>
<reference evidence="1 2" key="1">
    <citation type="journal article" date="2017" name="Environ. Microbiol.">
        <title>Decay of the glycolytic pathway and adaptation to intranuclear parasitism within Enterocytozoonidae microsporidia.</title>
        <authorList>
            <person name="Wiredu Boakye D."/>
            <person name="Jaroenlak P."/>
            <person name="Prachumwat A."/>
            <person name="Williams T.A."/>
            <person name="Bateman K.S."/>
            <person name="Itsathitphaisarn O."/>
            <person name="Sritunyalucksana K."/>
            <person name="Paszkiewicz K.H."/>
            <person name="Moore K.A."/>
            <person name="Stentiford G.D."/>
            <person name="Williams B.A."/>
        </authorList>
    </citation>
    <scope>NUCLEOTIDE SEQUENCE [LARGE SCALE GENOMIC DNA]</scope>
    <source>
        <strain evidence="1 2">GB1</strain>
    </source>
</reference>
<dbReference type="AlphaFoldDB" id="A0A1X0QBJ4"/>
<comment type="caution">
    <text evidence="1">The sequence shown here is derived from an EMBL/GenBank/DDBJ whole genome shotgun (WGS) entry which is preliminary data.</text>
</comment>
<evidence type="ECO:0000313" key="2">
    <source>
        <dbReference type="Proteomes" id="UP000192356"/>
    </source>
</evidence>
<keyword evidence="2" id="KW-1185">Reference proteome</keyword>
<accession>A0A1X0QBJ4</accession>
<gene>
    <name evidence="1" type="ORF">HERIO_968</name>
</gene>
<dbReference type="Proteomes" id="UP000192356">
    <property type="component" value="Unassembled WGS sequence"/>
</dbReference>
<proteinExistence type="predicted"/>
<dbReference type="OrthoDB" id="2193106at2759"/>
<dbReference type="VEuPathDB" id="MicrosporidiaDB:HERIO_968"/>
<evidence type="ECO:0000313" key="1">
    <source>
        <dbReference type="EMBL" id="ORD97151.1"/>
    </source>
</evidence>
<organism evidence="1 2">
    <name type="scientific">Hepatospora eriocheir</name>
    <dbReference type="NCBI Taxonomy" id="1081669"/>
    <lineage>
        <taxon>Eukaryota</taxon>
        <taxon>Fungi</taxon>
        <taxon>Fungi incertae sedis</taxon>
        <taxon>Microsporidia</taxon>
        <taxon>Hepatosporidae</taxon>
        <taxon>Hepatospora</taxon>
    </lineage>
</organism>
<name>A0A1X0QBJ4_9MICR</name>
<dbReference type="VEuPathDB" id="MicrosporidiaDB:A0H76_145"/>